<organism evidence="2 3">
    <name type="scientific">Lupinus albus</name>
    <name type="common">White lupine</name>
    <name type="synonym">Lupinus termis</name>
    <dbReference type="NCBI Taxonomy" id="3870"/>
    <lineage>
        <taxon>Eukaryota</taxon>
        <taxon>Viridiplantae</taxon>
        <taxon>Streptophyta</taxon>
        <taxon>Embryophyta</taxon>
        <taxon>Tracheophyta</taxon>
        <taxon>Spermatophyta</taxon>
        <taxon>Magnoliopsida</taxon>
        <taxon>eudicotyledons</taxon>
        <taxon>Gunneridae</taxon>
        <taxon>Pentapetalae</taxon>
        <taxon>rosids</taxon>
        <taxon>fabids</taxon>
        <taxon>Fabales</taxon>
        <taxon>Fabaceae</taxon>
        <taxon>Papilionoideae</taxon>
        <taxon>50 kb inversion clade</taxon>
        <taxon>genistoids sensu lato</taxon>
        <taxon>core genistoids</taxon>
        <taxon>Genisteae</taxon>
        <taxon>Lupinus</taxon>
    </lineage>
</organism>
<dbReference type="GO" id="GO:0003924">
    <property type="term" value="F:GTPase activity"/>
    <property type="evidence" value="ECO:0007669"/>
    <property type="project" value="TreeGrafter"/>
</dbReference>
<dbReference type="GO" id="GO:0016020">
    <property type="term" value="C:membrane"/>
    <property type="evidence" value="ECO:0007669"/>
    <property type="project" value="TreeGrafter"/>
</dbReference>
<feature type="domain" description="Dynamin stalk" evidence="1">
    <location>
        <begin position="1"/>
        <end position="66"/>
    </location>
</feature>
<dbReference type="GO" id="GO:0008017">
    <property type="term" value="F:microtubule binding"/>
    <property type="evidence" value="ECO:0007669"/>
    <property type="project" value="TreeGrafter"/>
</dbReference>
<evidence type="ECO:0000259" key="1">
    <source>
        <dbReference type="Pfam" id="PF01031"/>
    </source>
</evidence>
<dbReference type="InterPro" id="IPR000375">
    <property type="entry name" value="Dynamin_stalk"/>
</dbReference>
<dbReference type="Pfam" id="PF01031">
    <property type="entry name" value="Dynamin_M"/>
    <property type="match status" value="1"/>
</dbReference>
<sequence length="68" mass="7848">MLEGRAYKLNFPSIGVVNRSQTDINKNVDMIAARRRENEYFASTPEYRHLASRMGFVHLGKVLSKICF</sequence>
<dbReference type="PANTHER" id="PTHR11566">
    <property type="entry name" value="DYNAMIN"/>
    <property type="match status" value="1"/>
</dbReference>
<keyword evidence="3" id="KW-1185">Reference proteome</keyword>
<dbReference type="Gene3D" id="3.40.50.300">
    <property type="entry name" value="P-loop containing nucleotide triphosphate hydrolases"/>
    <property type="match status" value="1"/>
</dbReference>
<comment type="caution">
    <text evidence="2">The sequence shown here is derived from an EMBL/GenBank/DDBJ whole genome shotgun (WGS) entry which is preliminary data.</text>
</comment>
<dbReference type="EMBL" id="WOCE01000017">
    <property type="protein sequence ID" value="KAE9595798.1"/>
    <property type="molecule type" value="Genomic_DNA"/>
</dbReference>
<protein>
    <submittedName>
        <fullName evidence="2">Dynamin-related protein 12A</fullName>
    </submittedName>
</protein>
<dbReference type="AlphaFoldDB" id="A0A6A4P8R5"/>
<accession>A0A6A4P8R5</accession>
<dbReference type="GO" id="GO:0005874">
    <property type="term" value="C:microtubule"/>
    <property type="evidence" value="ECO:0007669"/>
    <property type="project" value="TreeGrafter"/>
</dbReference>
<dbReference type="PANTHER" id="PTHR11566:SF60">
    <property type="entry name" value="PHRAGMOPLASTIN DRP1B"/>
    <property type="match status" value="1"/>
</dbReference>
<dbReference type="OrthoDB" id="5061070at2759"/>
<dbReference type="Proteomes" id="UP000447434">
    <property type="component" value="Chromosome 17"/>
</dbReference>
<gene>
    <name evidence="2" type="ORF">Lalb_Chr17g0342551</name>
</gene>
<dbReference type="InterPro" id="IPR022812">
    <property type="entry name" value="Dynamin"/>
</dbReference>
<evidence type="ECO:0000313" key="2">
    <source>
        <dbReference type="EMBL" id="KAE9595798.1"/>
    </source>
</evidence>
<evidence type="ECO:0000313" key="3">
    <source>
        <dbReference type="Proteomes" id="UP000447434"/>
    </source>
</evidence>
<reference evidence="3" key="1">
    <citation type="journal article" date="2020" name="Nat. Commun.">
        <title>Genome sequence of the cluster root forming white lupin.</title>
        <authorList>
            <person name="Hufnagel B."/>
            <person name="Marques A."/>
            <person name="Soriano A."/>
            <person name="Marques L."/>
            <person name="Divol F."/>
            <person name="Doumas P."/>
            <person name="Sallet E."/>
            <person name="Mancinotti D."/>
            <person name="Carrere S."/>
            <person name="Marande W."/>
            <person name="Arribat S."/>
            <person name="Keller J."/>
            <person name="Huneau C."/>
            <person name="Blein T."/>
            <person name="Aime D."/>
            <person name="Laguerre M."/>
            <person name="Taylor J."/>
            <person name="Schubert V."/>
            <person name="Nelson M."/>
            <person name="Geu-Flores F."/>
            <person name="Crespi M."/>
            <person name="Gallardo-Guerrero K."/>
            <person name="Delaux P.-M."/>
            <person name="Salse J."/>
            <person name="Berges H."/>
            <person name="Guyot R."/>
            <person name="Gouzy J."/>
            <person name="Peret B."/>
        </authorList>
    </citation>
    <scope>NUCLEOTIDE SEQUENCE [LARGE SCALE GENOMIC DNA]</scope>
    <source>
        <strain evidence="3">cv. Amiga</strain>
    </source>
</reference>
<dbReference type="GO" id="GO:0005737">
    <property type="term" value="C:cytoplasm"/>
    <property type="evidence" value="ECO:0007669"/>
    <property type="project" value="TreeGrafter"/>
</dbReference>
<dbReference type="InterPro" id="IPR027417">
    <property type="entry name" value="P-loop_NTPase"/>
</dbReference>
<name>A0A6A4P8R5_LUPAL</name>
<proteinExistence type="predicted"/>